<gene>
    <name evidence="2" type="ORF">PLBR_LOCUS7991</name>
</gene>
<organism evidence="2 3">
    <name type="scientific">Plasmodiophora brassicae</name>
    <name type="common">Clubroot disease agent</name>
    <dbReference type="NCBI Taxonomy" id="37360"/>
    <lineage>
        <taxon>Eukaryota</taxon>
        <taxon>Sar</taxon>
        <taxon>Rhizaria</taxon>
        <taxon>Endomyxa</taxon>
        <taxon>Phytomyxea</taxon>
        <taxon>Plasmodiophorida</taxon>
        <taxon>Plasmodiophoridae</taxon>
        <taxon>Plasmodiophora</taxon>
    </lineage>
</organism>
<dbReference type="AlphaFoldDB" id="A0A3P3YKR2"/>
<sequence>MKALADSVAGKKVAVDDLLACRGMDGVDAGRYAEALYAQIDCRADADVGDVGRLWAESAEVDPDRAILKRMHDWRLLDVVYQSMHRVRVFTRLVSPRPGLAGRLATSRSLRRFVHDDGVTKHQCSMRFLPLKEHAANTFRNLALAAFLIYTMRPDVDWPALMSPPEWGHVEPLAVRLSLLGVALAACHVAIRTCLGLGRRVHVRTDAYTNEVIKGGGPGVLLSTLADVVFDEVTYRWMAIFATGLLLSLIDLAMTHYVASIVAMLAVHTMHSEKCSLRSIALVSAVAAVVLYGQIARISILWTISDAVRSGLHRLTAGACPRILRPGTRLSKRPDLLMAMTFSGILADPSLTLSPSALEGVVHEIRTLLLSAIFWDIVLEHGLATSLLLRIWFAVVQFALARLLHGPVVVDGVVRDKAHES</sequence>
<protein>
    <submittedName>
        <fullName evidence="2">Uncharacterized protein</fullName>
    </submittedName>
</protein>
<dbReference type="EMBL" id="OVEO01000015">
    <property type="protein sequence ID" value="SPR00776.1"/>
    <property type="molecule type" value="Genomic_DNA"/>
</dbReference>
<accession>A0A3P3YKR2</accession>
<keyword evidence="1" id="KW-0812">Transmembrane</keyword>
<proteinExistence type="predicted"/>
<dbReference type="Proteomes" id="UP000290189">
    <property type="component" value="Unassembled WGS sequence"/>
</dbReference>
<evidence type="ECO:0000256" key="1">
    <source>
        <dbReference type="SAM" id="Phobius"/>
    </source>
</evidence>
<feature type="transmembrane region" description="Helical" evidence="1">
    <location>
        <begin position="245"/>
        <end position="267"/>
    </location>
</feature>
<feature type="transmembrane region" description="Helical" evidence="1">
    <location>
        <begin position="279"/>
        <end position="304"/>
    </location>
</feature>
<geneLocation type="mitochondrion" evidence="2"/>
<keyword evidence="1" id="KW-1133">Transmembrane helix</keyword>
<keyword evidence="1" id="KW-0472">Membrane</keyword>
<evidence type="ECO:0000313" key="2">
    <source>
        <dbReference type="EMBL" id="SPR00776.1"/>
    </source>
</evidence>
<evidence type="ECO:0000313" key="3">
    <source>
        <dbReference type="Proteomes" id="UP000290189"/>
    </source>
</evidence>
<keyword evidence="2" id="KW-0496">Mitochondrion</keyword>
<name>A0A3P3YKR2_PLABS</name>
<reference evidence="2 3" key="1">
    <citation type="submission" date="2018-03" db="EMBL/GenBank/DDBJ databases">
        <authorList>
            <person name="Fogelqvist J."/>
        </authorList>
    </citation>
    <scope>NUCLEOTIDE SEQUENCE [LARGE SCALE GENOMIC DNA]</scope>
</reference>